<evidence type="ECO:0000259" key="3">
    <source>
        <dbReference type="SMART" id="SM00967"/>
    </source>
</evidence>
<feature type="domain" description="RNA 2-O ribose methyltransferase substrate binding" evidence="3">
    <location>
        <begin position="15"/>
        <end position="88"/>
    </location>
</feature>
<dbReference type="Gene3D" id="3.40.1280.10">
    <property type="match status" value="1"/>
</dbReference>
<reference evidence="4" key="1">
    <citation type="submission" date="2018-06" db="EMBL/GenBank/DDBJ databases">
        <authorList>
            <person name="Zhirakovskaya E."/>
        </authorList>
    </citation>
    <scope>NUCLEOTIDE SEQUENCE</scope>
</reference>
<protein>
    <submittedName>
        <fullName evidence="4">23S rRNA (Guanosine(2251)-2'-O)-methyltransferase</fullName>
        <ecNumber evidence="4">2.1.1.185</ecNumber>
    </submittedName>
</protein>
<dbReference type="GO" id="GO:0006396">
    <property type="term" value="P:RNA processing"/>
    <property type="evidence" value="ECO:0007669"/>
    <property type="project" value="InterPro"/>
</dbReference>
<dbReference type="SUPFAM" id="SSF55315">
    <property type="entry name" value="L30e-like"/>
    <property type="match status" value="1"/>
</dbReference>
<dbReference type="GO" id="GO:0003723">
    <property type="term" value="F:RNA binding"/>
    <property type="evidence" value="ECO:0007669"/>
    <property type="project" value="InterPro"/>
</dbReference>
<dbReference type="InterPro" id="IPR029064">
    <property type="entry name" value="Ribosomal_eL30-like_sf"/>
</dbReference>
<dbReference type="Pfam" id="PF00588">
    <property type="entry name" value="SpoU_methylase"/>
    <property type="match status" value="1"/>
</dbReference>
<evidence type="ECO:0000256" key="2">
    <source>
        <dbReference type="ARBA" id="ARBA00022679"/>
    </source>
</evidence>
<name>A0A3B0UTV6_9ZZZZ</name>
<keyword evidence="1 4" id="KW-0489">Methyltransferase</keyword>
<sequence>MSAKQQKHVKKEKVYIYGKHALSEALLNTPQAIRKVFLSPSQKDTHLLELIAKAKIPLAPLKENGESRVGKDAVHQGVIGVLDTTSLLTPFNDFIKTIDTKKSPALVILGEVQDPHNVGAIIRSAAAFGISGILIPEHNQVGITGTVVKTSAGMAFRIPLISIGNVNNTVRTLKDIGFWVYGLEMNGKNPLMEERFSEPSLFIMGNEASGIRKKTLELCDVSLSIKMHPRCESLNVAASAAVVFYAWSTQHIDVL</sequence>
<dbReference type="GO" id="GO:0008173">
    <property type="term" value="F:RNA methyltransferase activity"/>
    <property type="evidence" value="ECO:0007669"/>
    <property type="project" value="InterPro"/>
</dbReference>
<proteinExistence type="predicted"/>
<dbReference type="EMBL" id="UOEV01000041">
    <property type="protein sequence ID" value="VAW32370.1"/>
    <property type="molecule type" value="Genomic_DNA"/>
</dbReference>
<dbReference type="InterPro" id="IPR029026">
    <property type="entry name" value="tRNA_m1G_MTases_N"/>
</dbReference>
<dbReference type="GO" id="GO:0032259">
    <property type="term" value="P:methylation"/>
    <property type="evidence" value="ECO:0007669"/>
    <property type="project" value="UniProtKB-KW"/>
</dbReference>
<dbReference type="NCBIfam" id="TIGR00186">
    <property type="entry name" value="rRNA_methyl_3"/>
    <property type="match status" value="1"/>
</dbReference>
<dbReference type="PANTHER" id="PTHR46429:SF1">
    <property type="entry name" value="23S RRNA (GUANOSINE-2'-O-)-METHYLTRANSFERASE RLMB"/>
    <property type="match status" value="1"/>
</dbReference>
<dbReference type="Gene3D" id="3.30.1330.30">
    <property type="match status" value="1"/>
</dbReference>
<dbReference type="EC" id="2.1.1.185" evidence="4"/>
<evidence type="ECO:0000313" key="4">
    <source>
        <dbReference type="EMBL" id="VAW32370.1"/>
    </source>
</evidence>
<dbReference type="InterPro" id="IPR013123">
    <property type="entry name" value="SpoU_subst-bd"/>
</dbReference>
<dbReference type="InterPro" id="IPR029028">
    <property type="entry name" value="Alpha/beta_knot_MTases"/>
</dbReference>
<dbReference type="InterPro" id="IPR001537">
    <property type="entry name" value="SpoU_MeTrfase"/>
</dbReference>
<dbReference type="PANTHER" id="PTHR46429">
    <property type="entry name" value="23S RRNA (GUANOSINE-2'-O-)-METHYLTRANSFERASE RLMB"/>
    <property type="match status" value="1"/>
</dbReference>
<keyword evidence="2 4" id="KW-0808">Transferase</keyword>
<dbReference type="GO" id="GO:0005829">
    <property type="term" value="C:cytosol"/>
    <property type="evidence" value="ECO:0007669"/>
    <property type="project" value="TreeGrafter"/>
</dbReference>
<dbReference type="AlphaFoldDB" id="A0A3B0UTV6"/>
<dbReference type="SUPFAM" id="SSF75217">
    <property type="entry name" value="alpha/beta knot"/>
    <property type="match status" value="1"/>
</dbReference>
<dbReference type="SMART" id="SM00967">
    <property type="entry name" value="SpoU_sub_bind"/>
    <property type="match status" value="1"/>
</dbReference>
<evidence type="ECO:0000256" key="1">
    <source>
        <dbReference type="ARBA" id="ARBA00022603"/>
    </source>
</evidence>
<accession>A0A3B0UTV6</accession>
<dbReference type="InterPro" id="IPR004441">
    <property type="entry name" value="rRNA_MeTrfase_TrmH"/>
</dbReference>
<gene>
    <name evidence="4" type="ORF">MNBD_CPR01-502</name>
</gene>
<dbReference type="Pfam" id="PF08032">
    <property type="entry name" value="SpoU_sub_bind"/>
    <property type="match status" value="1"/>
</dbReference>
<organism evidence="4">
    <name type="scientific">hydrothermal vent metagenome</name>
    <dbReference type="NCBI Taxonomy" id="652676"/>
    <lineage>
        <taxon>unclassified sequences</taxon>
        <taxon>metagenomes</taxon>
        <taxon>ecological metagenomes</taxon>
    </lineage>
</organism>
<dbReference type="CDD" id="cd18103">
    <property type="entry name" value="SpoU-like_RlmB"/>
    <property type="match status" value="1"/>
</dbReference>